<feature type="region of interest" description="Disordered" evidence="1">
    <location>
        <begin position="146"/>
        <end position="181"/>
    </location>
</feature>
<dbReference type="Proteomes" id="UP000605846">
    <property type="component" value="Unassembled WGS sequence"/>
</dbReference>
<dbReference type="AlphaFoldDB" id="A0A8H7BNT6"/>
<gene>
    <name evidence="2" type="ORF">EC973_005902</name>
</gene>
<proteinExistence type="predicted"/>
<feature type="region of interest" description="Disordered" evidence="1">
    <location>
        <begin position="88"/>
        <end position="128"/>
    </location>
</feature>
<sequence length="464" mass="51375">MLGQSLMNAFGNLSLHDRCSTPIQTPGTVVSMPAPTPVTGHATVTNTPRPISVITTAKESWKTSGDRSNRATVDKRKRTFQSETWKVSGVNRTSTVHHRDEKTSIQSEETDDLRTRRQSAPVSEFVPPSMGGEQLSTPMAFVQPHPPLNFHPNPGTGSPVKPLPQEPPQPPPRKSMSPGGFVMPSHLYVDPLPTQSEFSTPIVAAQQPVTYEYNQTSSTPPVTTTYGYANPPPVTAATYHPYPPSSNTVGYEPMYNQGVTYGGVQPGLYSHVDDGGSYPIGEYYRDQSQPGYGYPDTGYANAHRPPSQQQDQAPQESFRPPSNQHQPECVPNTSVQLTDDTQKAADKKKKKDQAENKTRQITVQSINKEHRVWINVEPTETGLSLAEKIHIIATFRTRKILSITTASGRQITLDNRPIFGSWMEMENFENGEPWKVEWGELDKGVVDRFLSKVIQVTDIKPKMA</sequence>
<keyword evidence="3" id="KW-1185">Reference proteome</keyword>
<evidence type="ECO:0000313" key="3">
    <source>
        <dbReference type="Proteomes" id="UP000605846"/>
    </source>
</evidence>
<evidence type="ECO:0000313" key="2">
    <source>
        <dbReference type="EMBL" id="KAF7720851.1"/>
    </source>
</evidence>
<organism evidence="2 3">
    <name type="scientific">Apophysomyces ossiformis</name>
    <dbReference type="NCBI Taxonomy" id="679940"/>
    <lineage>
        <taxon>Eukaryota</taxon>
        <taxon>Fungi</taxon>
        <taxon>Fungi incertae sedis</taxon>
        <taxon>Mucoromycota</taxon>
        <taxon>Mucoromycotina</taxon>
        <taxon>Mucoromycetes</taxon>
        <taxon>Mucorales</taxon>
        <taxon>Mucorineae</taxon>
        <taxon>Mucoraceae</taxon>
        <taxon>Apophysomyces</taxon>
    </lineage>
</organism>
<protein>
    <submittedName>
        <fullName evidence="2">Uncharacterized protein</fullName>
    </submittedName>
</protein>
<feature type="region of interest" description="Disordered" evidence="1">
    <location>
        <begin position="280"/>
        <end position="358"/>
    </location>
</feature>
<accession>A0A8H7BNT6</accession>
<name>A0A8H7BNT6_9FUNG</name>
<dbReference type="OrthoDB" id="2381286at2759"/>
<feature type="compositionally biased region" description="Polar residues" evidence="1">
    <location>
        <begin position="306"/>
        <end position="337"/>
    </location>
</feature>
<evidence type="ECO:0000256" key="1">
    <source>
        <dbReference type="SAM" id="MobiDB-lite"/>
    </source>
</evidence>
<dbReference type="EMBL" id="JABAYA010000347">
    <property type="protein sequence ID" value="KAF7720851.1"/>
    <property type="molecule type" value="Genomic_DNA"/>
</dbReference>
<reference evidence="2" key="1">
    <citation type="submission" date="2020-01" db="EMBL/GenBank/DDBJ databases">
        <title>Genome Sequencing of Three Apophysomyces-Like Fungal Strains Confirms a Novel Fungal Genus in the Mucoromycota with divergent Burkholderia-like Endosymbiotic Bacteria.</title>
        <authorList>
            <person name="Stajich J.E."/>
            <person name="Macias A.M."/>
            <person name="Carter-House D."/>
            <person name="Lovett B."/>
            <person name="Kasson L.R."/>
            <person name="Berry K."/>
            <person name="Grigoriev I."/>
            <person name="Chang Y."/>
            <person name="Spatafora J."/>
            <person name="Kasson M.T."/>
        </authorList>
    </citation>
    <scope>NUCLEOTIDE SEQUENCE</scope>
    <source>
        <strain evidence="2">NRRL A-21654</strain>
    </source>
</reference>
<comment type="caution">
    <text evidence="2">The sequence shown here is derived from an EMBL/GenBank/DDBJ whole genome shotgun (WGS) entry which is preliminary data.</text>
</comment>
<feature type="compositionally biased region" description="Pro residues" evidence="1">
    <location>
        <begin position="161"/>
        <end position="173"/>
    </location>
</feature>